<evidence type="ECO:0000313" key="2">
    <source>
        <dbReference type="EMBL" id="VVA37346.1"/>
    </source>
</evidence>
<evidence type="ECO:0000256" key="1">
    <source>
        <dbReference type="SAM" id="Phobius"/>
    </source>
</evidence>
<name>A0A5E4GCB9_PRUDU</name>
<dbReference type="GO" id="GO:0016301">
    <property type="term" value="F:kinase activity"/>
    <property type="evidence" value="ECO:0007669"/>
    <property type="project" value="UniProtKB-KW"/>
</dbReference>
<dbReference type="EMBL" id="CABIKO010000529">
    <property type="protein sequence ID" value="VVA37346.1"/>
    <property type="molecule type" value="Genomic_DNA"/>
</dbReference>
<accession>A0A5E4GCB9</accession>
<dbReference type="AlphaFoldDB" id="A0A5E4GCB9"/>
<proteinExistence type="predicted"/>
<keyword evidence="2" id="KW-0808">Transferase</keyword>
<dbReference type="InParanoid" id="A0A5E4GCB9"/>
<organism evidence="2 3">
    <name type="scientific">Prunus dulcis</name>
    <name type="common">Almond</name>
    <name type="synonym">Amygdalus dulcis</name>
    <dbReference type="NCBI Taxonomy" id="3755"/>
    <lineage>
        <taxon>Eukaryota</taxon>
        <taxon>Viridiplantae</taxon>
        <taxon>Streptophyta</taxon>
        <taxon>Embryophyta</taxon>
        <taxon>Tracheophyta</taxon>
        <taxon>Spermatophyta</taxon>
        <taxon>Magnoliopsida</taxon>
        <taxon>eudicotyledons</taxon>
        <taxon>Gunneridae</taxon>
        <taxon>Pentapetalae</taxon>
        <taxon>rosids</taxon>
        <taxon>fabids</taxon>
        <taxon>Rosales</taxon>
        <taxon>Rosaceae</taxon>
        <taxon>Amygdaloideae</taxon>
        <taxon>Amygdaleae</taxon>
        <taxon>Prunus</taxon>
    </lineage>
</organism>
<keyword evidence="2" id="KW-0418">Kinase</keyword>
<keyword evidence="1" id="KW-0472">Membrane</keyword>
<protein>
    <submittedName>
        <fullName evidence="2">PREDICTED: receptor kinase</fullName>
    </submittedName>
</protein>
<gene>
    <name evidence="2" type="ORF">ALMOND_2B014913</name>
</gene>
<dbReference type="Gramene" id="VVA37346">
    <property type="protein sequence ID" value="VVA37346"/>
    <property type="gene ID" value="Prudul26B014913"/>
</dbReference>
<keyword evidence="1" id="KW-1133">Transmembrane helix</keyword>
<sequence length="138" mass="14906">MSSLIKVDVSDNNFTGVVPETLMKLLNSSPLSFLGNPYICVSYLPSCGSTCARNNSFKLCYSQSSNRKGISILQIVLTALGSSLLVVSMLYGLVYVFLLCKKTKQEFEVVTQEGPPPGWQGPCGGEFLAIVQRAWSGA</sequence>
<reference evidence="3" key="1">
    <citation type="journal article" date="2020" name="Plant J.">
        <title>Transposons played a major role in the diversification between the closely related almond and peach genomes: results from the almond genome sequence.</title>
        <authorList>
            <person name="Alioto T."/>
            <person name="Alexiou K.G."/>
            <person name="Bardil A."/>
            <person name="Barteri F."/>
            <person name="Castanera R."/>
            <person name="Cruz F."/>
            <person name="Dhingra A."/>
            <person name="Duval H."/>
            <person name="Fernandez I Marti A."/>
            <person name="Frias L."/>
            <person name="Galan B."/>
            <person name="Garcia J.L."/>
            <person name="Howad W."/>
            <person name="Gomez-Garrido J."/>
            <person name="Gut M."/>
            <person name="Julca I."/>
            <person name="Morata J."/>
            <person name="Puigdomenech P."/>
            <person name="Ribeca P."/>
            <person name="Rubio Cabetas M.J."/>
            <person name="Vlasova A."/>
            <person name="Wirthensohn M."/>
            <person name="Garcia-Mas J."/>
            <person name="Gabaldon T."/>
            <person name="Casacuberta J.M."/>
            <person name="Arus P."/>
        </authorList>
    </citation>
    <scope>NUCLEOTIDE SEQUENCE [LARGE SCALE GENOMIC DNA]</scope>
    <source>
        <strain evidence="3">cv. Texas</strain>
    </source>
</reference>
<dbReference type="Proteomes" id="UP000327085">
    <property type="component" value="Chromosome 3"/>
</dbReference>
<keyword evidence="2" id="KW-0675">Receptor</keyword>
<evidence type="ECO:0000313" key="3">
    <source>
        <dbReference type="Proteomes" id="UP000327085"/>
    </source>
</evidence>
<feature type="transmembrane region" description="Helical" evidence="1">
    <location>
        <begin position="72"/>
        <end position="98"/>
    </location>
</feature>
<keyword evidence="1" id="KW-0812">Transmembrane</keyword>